<keyword evidence="1" id="KW-1133">Transmembrane helix</keyword>
<feature type="chain" id="PRO_5012768243" evidence="2">
    <location>
        <begin position="16"/>
        <end position="223"/>
    </location>
</feature>
<dbReference type="OrthoDB" id="10313384at2759"/>
<keyword evidence="2" id="KW-0732">Signal</keyword>
<evidence type="ECO:0000313" key="3">
    <source>
        <dbReference type="EMBL" id="EME28665.1"/>
    </source>
</evidence>
<protein>
    <submittedName>
        <fullName evidence="3">Uncharacterized protein</fullName>
    </submittedName>
</protein>
<feature type="transmembrane region" description="Helical" evidence="1">
    <location>
        <begin position="191"/>
        <end position="211"/>
    </location>
</feature>
<dbReference type="RefSeq" id="XP_005705185.1">
    <property type="nucleotide sequence ID" value="XM_005705128.1"/>
</dbReference>
<dbReference type="Proteomes" id="UP000030680">
    <property type="component" value="Unassembled WGS sequence"/>
</dbReference>
<dbReference type="GeneID" id="17087520"/>
<name>M2WXA6_GALSU</name>
<dbReference type="AlphaFoldDB" id="M2WXA6"/>
<evidence type="ECO:0000256" key="2">
    <source>
        <dbReference type="SAM" id="SignalP"/>
    </source>
</evidence>
<reference evidence="4" key="1">
    <citation type="journal article" date="2013" name="Science">
        <title>Gene transfer from bacteria and archaea facilitated evolution of an extremophilic eukaryote.</title>
        <authorList>
            <person name="Schonknecht G."/>
            <person name="Chen W.H."/>
            <person name="Ternes C.M."/>
            <person name="Barbier G.G."/>
            <person name="Shrestha R.P."/>
            <person name="Stanke M."/>
            <person name="Brautigam A."/>
            <person name="Baker B.J."/>
            <person name="Banfield J.F."/>
            <person name="Garavito R.M."/>
            <person name="Carr K."/>
            <person name="Wilkerson C."/>
            <person name="Rensing S.A."/>
            <person name="Gagneul D."/>
            <person name="Dickenson N.E."/>
            <person name="Oesterhelt C."/>
            <person name="Lercher M.J."/>
            <person name="Weber A.P."/>
        </authorList>
    </citation>
    <scope>NUCLEOTIDE SEQUENCE [LARGE SCALE GENOMIC DNA]</scope>
    <source>
        <strain evidence="4">074W</strain>
    </source>
</reference>
<evidence type="ECO:0000256" key="1">
    <source>
        <dbReference type="SAM" id="Phobius"/>
    </source>
</evidence>
<dbReference type="Gramene" id="EME28665">
    <property type="protein sequence ID" value="EME28665"/>
    <property type="gene ID" value="Gasu_38730"/>
</dbReference>
<gene>
    <name evidence="3" type="ORF">Gasu_38730</name>
</gene>
<keyword evidence="4" id="KW-1185">Reference proteome</keyword>
<feature type="signal peptide" evidence="2">
    <location>
        <begin position="1"/>
        <end position="15"/>
    </location>
</feature>
<accession>M2WXA6</accession>
<dbReference type="KEGG" id="gsl:Gasu_38730"/>
<dbReference type="EMBL" id="KB454517">
    <property type="protein sequence ID" value="EME28665.1"/>
    <property type="molecule type" value="Genomic_DNA"/>
</dbReference>
<keyword evidence="1" id="KW-0812">Transmembrane</keyword>
<organism evidence="3 4">
    <name type="scientific">Galdieria sulphuraria</name>
    <name type="common">Red alga</name>
    <dbReference type="NCBI Taxonomy" id="130081"/>
    <lineage>
        <taxon>Eukaryota</taxon>
        <taxon>Rhodophyta</taxon>
        <taxon>Bangiophyceae</taxon>
        <taxon>Galdieriales</taxon>
        <taxon>Galdieriaceae</taxon>
        <taxon>Galdieria</taxon>
    </lineage>
</organism>
<keyword evidence="1" id="KW-0472">Membrane</keyword>
<proteinExistence type="predicted"/>
<sequence length="223" mass="26100">MKWLWILCLFTTVYAKENLVSVAHVFLGTRQLFPVVFHNSLDTNSNHWDQGSVEIWKEKWGFMMENNSVVGTIQQTWSGNGTQKLFVTRLELDGPTSGQLYWAELLFTKSGKEYRGPWQKKMDFDLQPSQDGCIVSKGQWKDSLCEGDYLFSTNENGKWIIRVDDIARKRIVFWYGTREEQEDRRQRVNKLLPPMIIIVAIVVTRLFRIYLIPKAKVQKKKSS</sequence>
<evidence type="ECO:0000313" key="4">
    <source>
        <dbReference type="Proteomes" id="UP000030680"/>
    </source>
</evidence>